<comment type="similarity">
    <text evidence="2">Belongs to the glycosyltransferase 2 family.</text>
</comment>
<keyword evidence="4 7" id="KW-0808">Transferase</keyword>
<keyword evidence="8" id="KW-1185">Reference proteome</keyword>
<evidence type="ECO:0000256" key="4">
    <source>
        <dbReference type="ARBA" id="ARBA00022679"/>
    </source>
</evidence>
<dbReference type="Gene3D" id="3.90.550.10">
    <property type="entry name" value="Spore Coat Polysaccharide Biosynthesis Protein SpsA, Chain A"/>
    <property type="match status" value="1"/>
</dbReference>
<evidence type="ECO:0000256" key="2">
    <source>
        <dbReference type="ARBA" id="ARBA00006739"/>
    </source>
</evidence>
<accession>A0A3S0KAC1</accession>
<dbReference type="InterPro" id="IPR029044">
    <property type="entry name" value="Nucleotide-diphossugar_trans"/>
</dbReference>
<evidence type="ECO:0000256" key="1">
    <source>
        <dbReference type="ARBA" id="ARBA00001946"/>
    </source>
</evidence>
<dbReference type="InterPro" id="IPR050256">
    <property type="entry name" value="Glycosyltransferase_2"/>
</dbReference>
<comment type="caution">
    <text evidence="7">The sequence shown here is derived from an EMBL/GenBank/DDBJ whole genome shotgun (WGS) entry which is preliminary data.</text>
</comment>
<dbReference type="PANTHER" id="PTHR48090">
    <property type="entry name" value="UNDECAPRENYL-PHOSPHATE 4-DEOXY-4-FORMAMIDO-L-ARABINOSE TRANSFERASE-RELATED"/>
    <property type="match status" value="1"/>
</dbReference>
<dbReference type="CDD" id="cd04179">
    <property type="entry name" value="DPM_DPG-synthase_like"/>
    <property type="match status" value="1"/>
</dbReference>
<comment type="cofactor">
    <cofactor evidence="1">
        <name>Mg(2+)</name>
        <dbReference type="ChEBI" id="CHEBI:18420"/>
    </cofactor>
</comment>
<dbReference type="SUPFAM" id="SSF53448">
    <property type="entry name" value="Nucleotide-diphospho-sugar transferases"/>
    <property type="match status" value="1"/>
</dbReference>
<dbReference type="InterPro" id="IPR001173">
    <property type="entry name" value="Glyco_trans_2-like"/>
</dbReference>
<dbReference type="Proteomes" id="UP000277766">
    <property type="component" value="Unassembled WGS sequence"/>
</dbReference>
<dbReference type="AlphaFoldDB" id="A0A3S0KAC1"/>
<evidence type="ECO:0000313" key="8">
    <source>
        <dbReference type="Proteomes" id="UP000277766"/>
    </source>
</evidence>
<dbReference type="PANTHER" id="PTHR48090:SF10">
    <property type="entry name" value="GLUCOSYL-3-PHOSPHOGLYCERATE SYNTHASE"/>
    <property type="match status" value="1"/>
</dbReference>
<sequence>MSQPAPSSPSQPAVAVIIPAFNEAATVASVAQTALQYTPEVWVVSDGSTDLTVAAAQAAGARVVDLQPNGGKGAALYAGLNASQAEWVIMLDADLTGMTPEHLHRLAAPVIRGELDMTIGVFEGGKFMSEWGNRLTPQLSGQRACRREWLLSVPRLKQERWPEPAITEHLERTGLRWDYVELPDMGQVLKEKKRGLVRGMVYRTRMYADLLTYRIRKRRESEQDGEAPPKPR</sequence>
<reference evidence="7 8" key="1">
    <citation type="submission" date="2018-12" db="EMBL/GenBank/DDBJ databases">
        <title>Deinococcus radiophilus ATCC 27603 genome sequencing and assembly.</title>
        <authorList>
            <person name="Maclea K.S."/>
            <person name="Maynard C.R."/>
        </authorList>
    </citation>
    <scope>NUCLEOTIDE SEQUENCE [LARGE SCALE GENOMIC DNA]</scope>
    <source>
        <strain evidence="7 8">ATCC 27603</strain>
    </source>
</reference>
<evidence type="ECO:0000256" key="3">
    <source>
        <dbReference type="ARBA" id="ARBA00022676"/>
    </source>
</evidence>
<dbReference type="Pfam" id="PF00535">
    <property type="entry name" value="Glycos_transf_2"/>
    <property type="match status" value="1"/>
</dbReference>
<organism evidence="7 8">
    <name type="scientific">Deinococcus radiophilus</name>
    <dbReference type="NCBI Taxonomy" id="32062"/>
    <lineage>
        <taxon>Bacteria</taxon>
        <taxon>Thermotogati</taxon>
        <taxon>Deinococcota</taxon>
        <taxon>Deinococci</taxon>
        <taxon>Deinococcales</taxon>
        <taxon>Deinococcaceae</taxon>
        <taxon>Deinococcus</taxon>
    </lineage>
</organism>
<keyword evidence="5" id="KW-0460">Magnesium</keyword>
<keyword evidence="3" id="KW-0328">Glycosyltransferase</keyword>
<protein>
    <submittedName>
        <fullName evidence="7">Glycosyltransferase family 2 protein</fullName>
    </submittedName>
</protein>
<evidence type="ECO:0000313" key="7">
    <source>
        <dbReference type="EMBL" id="RTR26243.1"/>
    </source>
</evidence>
<dbReference type="RefSeq" id="WP_126352341.1">
    <property type="nucleotide sequence ID" value="NZ_CP086380.1"/>
</dbReference>
<dbReference type="EMBL" id="RXPE01000017">
    <property type="protein sequence ID" value="RTR26243.1"/>
    <property type="molecule type" value="Genomic_DNA"/>
</dbReference>
<gene>
    <name evidence="7" type="ORF">EJ104_08710</name>
</gene>
<evidence type="ECO:0000256" key="5">
    <source>
        <dbReference type="ARBA" id="ARBA00022842"/>
    </source>
</evidence>
<feature type="domain" description="Glycosyltransferase 2-like" evidence="6">
    <location>
        <begin position="16"/>
        <end position="134"/>
    </location>
</feature>
<proteinExistence type="inferred from homology"/>
<dbReference type="GO" id="GO:0016757">
    <property type="term" value="F:glycosyltransferase activity"/>
    <property type="evidence" value="ECO:0007669"/>
    <property type="project" value="UniProtKB-KW"/>
</dbReference>
<dbReference type="OrthoDB" id="9810303at2"/>
<name>A0A3S0KAC1_9DEIO</name>
<evidence type="ECO:0000259" key="6">
    <source>
        <dbReference type="Pfam" id="PF00535"/>
    </source>
</evidence>